<keyword evidence="2" id="KW-1133">Transmembrane helix</keyword>
<evidence type="ECO:0000256" key="2">
    <source>
        <dbReference type="SAM" id="Phobius"/>
    </source>
</evidence>
<dbReference type="RefSeq" id="XP_052740237.1">
    <property type="nucleotide sequence ID" value="XM_052884277.1"/>
</dbReference>
<evidence type="ECO:0000256" key="1">
    <source>
        <dbReference type="SAM" id="Coils"/>
    </source>
</evidence>
<keyword evidence="2" id="KW-0812">Transmembrane</keyword>
<keyword evidence="1" id="KW-0175">Coiled coil</keyword>
<keyword evidence="3" id="KW-1185">Reference proteome</keyword>
<dbReference type="GeneID" id="112053378"/>
<feature type="coiled-coil region" evidence="1">
    <location>
        <begin position="80"/>
        <end position="107"/>
    </location>
</feature>
<protein>
    <submittedName>
        <fullName evidence="4">Uncharacterized protein LOC112053378</fullName>
    </submittedName>
</protein>
<evidence type="ECO:0000313" key="4">
    <source>
        <dbReference type="RefSeq" id="XP_052740237.1"/>
    </source>
</evidence>
<evidence type="ECO:0000313" key="3">
    <source>
        <dbReference type="Proteomes" id="UP001652582"/>
    </source>
</evidence>
<organism evidence="3 4">
    <name type="scientific">Bicyclus anynana</name>
    <name type="common">Squinting bush brown butterfly</name>
    <dbReference type="NCBI Taxonomy" id="110368"/>
    <lineage>
        <taxon>Eukaryota</taxon>
        <taxon>Metazoa</taxon>
        <taxon>Ecdysozoa</taxon>
        <taxon>Arthropoda</taxon>
        <taxon>Hexapoda</taxon>
        <taxon>Insecta</taxon>
        <taxon>Pterygota</taxon>
        <taxon>Neoptera</taxon>
        <taxon>Endopterygota</taxon>
        <taxon>Lepidoptera</taxon>
        <taxon>Glossata</taxon>
        <taxon>Ditrysia</taxon>
        <taxon>Papilionoidea</taxon>
        <taxon>Nymphalidae</taxon>
        <taxon>Satyrinae</taxon>
        <taxon>Satyrini</taxon>
        <taxon>Mycalesina</taxon>
        <taxon>Bicyclus</taxon>
    </lineage>
</organism>
<sequence length="192" mass="22230">MEYCGRRNRRARQRNSYQHMPMQTMHFVQRPTTCDVLKNLSRFLLMVALSVSIGVFAIGLCKLHCKNSNKSDLVIIKRNINGMRLNISRLKDSYTDLEKTITKFAEEKPKIDVQIEMLQTLANILEKGDFVWYPKTDFVPPNVCVPLNEPSFIIPEEAANNKNITFEKTGQLNDPIVRVVEKDFYKNFTSIV</sequence>
<name>A0ABM3LMD1_BICAN</name>
<gene>
    <name evidence="4" type="primary">LOC112053378</name>
</gene>
<keyword evidence="2" id="KW-0472">Membrane</keyword>
<proteinExistence type="predicted"/>
<reference evidence="4" key="1">
    <citation type="submission" date="2025-08" db="UniProtKB">
        <authorList>
            <consortium name="RefSeq"/>
        </authorList>
    </citation>
    <scope>IDENTIFICATION</scope>
</reference>
<dbReference type="Proteomes" id="UP001652582">
    <property type="component" value="Chromosome 11"/>
</dbReference>
<accession>A0ABM3LMD1</accession>
<feature type="transmembrane region" description="Helical" evidence="2">
    <location>
        <begin position="43"/>
        <end position="60"/>
    </location>
</feature>